<dbReference type="STRING" id="1104324.P186_1560"/>
<dbReference type="KEGG" id="pyr:P186_1560"/>
<evidence type="ECO:0000313" key="2">
    <source>
        <dbReference type="Proteomes" id="UP000005867"/>
    </source>
</evidence>
<evidence type="ECO:0008006" key="3">
    <source>
        <dbReference type="Google" id="ProtNLM"/>
    </source>
</evidence>
<sequence>MTRVLFDALTPKQARIAAVLHIEGAQRGVEVVVTCRDYMHVADMLELYGVPHRCVGRYGVSLYEKLVYGLERQRALADVAVEVDAMVGFPSPDAARVVFGLGKPLVVLNDTPHAHHVNRLVIPLSDVLVAPAATPEEAWRNYCPRRVVTFDGVFEYMWTSRFAPNPDVVKSLGLSPGGYVVFRPEEAHAAYYRWDYAELRRRLVEEARRLGYVVVNIPRYPDQIMDGVVNLTKAVDHLQLAYFSAGVVTGGASMATEAALLGVPALSYFPEGYYLDDYLAKRGAPLYRCRDLETCRGALREMLRVGRAGPLKLEDPSRVIFEVVSGVVSR</sequence>
<accession>G7VFH3</accession>
<dbReference type="BioCyc" id="PSP1104324:GJSN-1532-MONOMER"/>
<name>G7VFH3_9CREN</name>
<dbReference type="PANTHER" id="PTHR39662">
    <property type="entry name" value="DUF354 DOMAIN-CONTAINING PROTEIN-RELATED"/>
    <property type="match status" value="1"/>
</dbReference>
<dbReference type="SUPFAM" id="SSF53756">
    <property type="entry name" value="UDP-Glycosyltransferase/glycogen phosphorylase"/>
    <property type="match status" value="1"/>
</dbReference>
<reference evidence="1 2" key="1">
    <citation type="journal article" date="2012" name="J. Bacteriol.">
        <title>Complete genome sequence of strain 1860, a crenarchaeon of the genus pyrobaculum able to grow with various electron acceptors.</title>
        <authorList>
            <person name="Mardanov A.V."/>
            <person name="Gumerov V.M."/>
            <person name="Slobodkina G.B."/>
            <person name="Beletsky A.V."/>
            <person name="Bonch-Osmolovskaya E.A."/>
            <person name="Ravin N.V."/>
            <person name="Skryabin K.G."/>
        </authorList>
    </citation>
    <scope>NUCLEOTIDE SEQUENCE [LARGE SCALE GENOMIC DNA]</scope>
    <source>
        <strain evidence="1 2">1860</strain>
    </source>
</reference>
<dbReference type="OrthoDB" id="185087at2157"/>
<dbReference type="eggNOG" id="arCOG01395">
    <property type="taxonomic scope" value="Archaea"/>
</dbReference>
<dbReference type="HOGENOM" id="CLU_067068_1_0_2"/>
<protein>
    <recommendedName>
        <fullName evidence="3">DUF354 domain-containing protein</fullName>
    </recommendedName>
</protein>
<proteinExistence type="predicted"/>
<evidence type="ECO:0000313" key="1">
    <source>
        <dbReference type="EMBL" id="AET32979.1"/>
    </source>
</evidence>
<dbReference type="Pfam" id="PF04007">
    <property type="entry name" value="DUF354"/>
    <property type="match status" value="1"/>
</dbReference>
<dbReference type="PANTHER" id="PTHR39662:SF2">
    <property type="entry name" value="DUF354 DOMAIN-CONTAINING PROTEIN"/>
    <property type="match status" value="1"/>
</dbReference>
<dbReference type="Proteomes" id="UP000005867">
    <property type="component" value="Chromosome"/>
</dbReference>
<gene>
    <name evidence="1" type="ORF">P186_1560</name>
</gene>
<dbReference type="AlphaFoldDB" id="G7VFH3"/>
<organism evidence="1 2">
    <name type="scientific">Pyrobaculum ferrireducens</name>
    <dbReference type="NCBI Taxonomy" id="1104324"/>
    <lineage>
        <taxon>Archaea</taxon>
        <taxon>Thermoproteota</taxon>
        <taxon>Thermoprotei</taxon>
        <taxon>Thermoproteales</taxon>
        <taxon>Thermoproteaceae</taxon>
        <taxon>Pyrobaculum</taxon>
    </lineage>
</organism>
<dbReference type="InterPro" id="IPR007152">
    <property type="entry name" value="DUF354"/>
</dbReference>
<keyword evidence="2" id="KW-1185">Reference proteome</keyword>
<dbReference type="EMBL" id="CP003098">
    <property type="protein sequence ID" value="AET32979.1"/>
    <property type="molecule type" value="Genomic_DNA"/>
</dbReference>
<dbReference type="GeneID" id="11596057"/>
<dbReference type="RefSeq" id="WP_014288805.1">
    <property type="nucleotide sequence ID" value="NC_016645.1"/>
</dbReference>
<dbReference type="PIRSF" id="PIRSF005357">
    <property type="entry name" value="UCP005357"/>
    <property type="match status" value="1"/>
</dbReference>